<evidence type="ECO:0000313" key="4">
    <source>
        <dbReference type="Proteomes" id="UP000652013"/>
    </source>
</evidence>
<name>A0A8J4DLE7_9ACTN</name>
<keyword evidence="4" id="KW-1185">Reference proteome</keyword>
<dbReference type="Pfam" id="PF26572">
    <property type="entry name" value="DUF8185"/>
    <property type="match status" value="1"/>
</dbReference>
<dbReference type="InterPro" id="IPR058498">
    <property type="entry name" value="DUF8185"/>
</dbReference>
<organism evidence="3 4">
    <name type="scientific">Spirilliplanes yamanashiensis</name>
    <dbReference type="NCBI Taxonomy" id="42233"/>
    <lineage>
        <taxon>Bacteria</taxon>
        <taxon>Bacillati</taxon>
        <taxon>Actinomycetota</taxon>
        <taxon>Actinomycetes</taxon>
        <taxon>Micromonosporales</taxon>
        <taxon>Micromonosporaceae</taxon>
        <taxon>Spirilliplanes</taxon>
    </lineage>
</organism>
<feature type="domain" description="DUF8185" evidence="2">
    <location>
        <begin position="98"/>
        <end position="212"/>
    </location>
</feature>
<comment type="caution">
    <text evidence="3">The sequence shown here is derived from an EMBL/GenBank/DDBJ whole genome shotgun (WGS) entry which is preliminary data.</text>
</comment>
<evidence type="ECO:0000259" key="1">
    <source>
        <dbReference type="Pfam" id="PF26035"/>
    </source>
</evidence>
<accession>A0A8J4DLE7</accession>
<reference evidence="3" key="1">
    <citation type="submission" date="2021-01" db="EMBL/GenBank/DDBJ databases">
        <title>Whole genome shotgun sequence of Spirilliplanes yamanashiensis NBRC 15828.</title>
        <authorList>
            <person name="Komaki H."/>
            <person name="Tamura T."/>
        </authorList>
    </citation>
    <scope>NUCLEOTIDE SEQUENCE</scope>
    <source>
        <strain evidence="3">NBRC 15828</strain>
    </source>
</reference>
<dbReference type="Proteomes" id="UP000652013">
    <property type="component" value="Unassembled WGS sequence"/>
</dbReference>
<evidence type="ECO:0000259" key="2">
    <source>
        <dbReference type="Pfam" id="PF26572"/>
    </source>
</evidence>
<dbReference type="AlphaFoldDB" id="A0A8J4DLE7"/>
<protein>
    <submittedName>
        <fullName evidence="3">Uncharacterized protein</fullName>
    </submittedName>
</protein>
<dbReference type="RefSeq" id="WP_203941091.1">
    <property type="nucleotide sequence ID" value="NZ_BAAAGJ010000003.1"/>
</dbReference>
<evidence type="ECO:0000313" key="3">
    <source>
        <dbReference type="EMBL" id="GIJ05921.1"/>
    </source>
</evidence>
<dbReference type="EMBL" id="BOOY01000036">
    <property type="protein sequence ID" value="GIJ05921.1"/>
    <property type="molecule type" value="Genomic_DNA"/>
</dbReference>
<proteinExistence type="predicted"/>
<feature type="domain" description="DUF8010" evidence="1">
    <location>
        <begin position="13"/>
        <end position="84"/>
    </location>
</feature>
<sequence length="226" mass="22821">MTAGPAGHGLAGVADAGAFLARLVRLERAAPVRLRPAGEHTALWGKLPWNVLVTRRVAGPGPAAGDVTVAAADLLAALAAGSDALPARRDEAWRWPLPPAGAGAVESVSAAELAGLAEAAAGTLREAASAGVGGRSVGQRAIRDALLDHVALTVARDSGAPVEVPQRLVQGVARMGFLGTESDDARPPAQVLVAGTWIGISAPYGVAWLQKATTLTLMPAKAHPFG</sequence>
<dbReference type="Pfam" id="PF26035">
    <property type="entry name" value="DUF8010"/>
    <property type="match status" value="1"/>
</dbReference>
<dbReference type="InterPro" id="IPR058323">
    <property type="entry name" value="DUF8010"/>
</dbReference>
<gene>
    <name evidence="3" type="ORF">Sya03_52730</name>
</gene>